<accession>A0A5J4QSU8</accession>
<dbReference type="EMBL" id="SNRY01002476">
    <property type="protein sequence ID" value="KAA6324923.1"/>
    <property type="molecule type" value="Genomic_DNA"/>
</dbReference>
<sequence length="258" mass="30827">MKKYVFIVMVILMAVFCFCSCHQDKKKVTKQEFNETKNLEQLKGLFDLQLGVTTVKDLKKISCLDKRDKAYGLEENYSGGYYDIEQQVPRSVGYDKQFELEKELEKRVRRRDKRAKQYYFSKCKNEYIEANSVSLWFLDDILVGIHVHHPTYSSSNLEELLPNFMEKYGKGIGYKETKTVERWNKDRKMYEFDINISNQRIWEYGNIRVEYSSYSYFGGMKYVLRDKYEEFDKLMKEAIKSEYEKFNNTKKEGAKSSI</sequence>
<reference evidence="2" key="1">
    <citation type="submission" date="2019-03" db="EMBL/GenBank/DDBJ databases">
        <title>Single cell metagenomics reveals metabolic interactions within the superorganism composed of flagellate Streblomastix strix and complex community of Bacteroidetes bacteria on its surface.</title>
        <authorList>
            <person name="Treitli S.C."/>
            <person name="Kolisko M."/>
            <person name="Husnik F."/>
            <person name="Keeling P."/>
            <person name="Hampl V."/>
        </authorList>
    </citation>
    <scope>NUCLEOTIDE SEQUENCE</scope>
    <source>
        <strain evidence="2">STM</strain>
    </source>
</reference>
<organism evidence="2">
    <name type="scientific">termite gut metagenome</name>
    <dbReference type="NCBI Taxonomy" id="433724"/>
    <lineage>
        <taxon>unclassified sequences</taxon>
        <taxon>metagenomes</taxon>
        <taxon>organismal metagenomes</taxon>
    </lineage>
</organism>
<name>A0A5J4QSU8_9ZZZZ</name>
<comment type="caution">
    <text evidence="2">The sequence shown here is derived from an EMBL/GenBank/DDBJ whole genome shotgun (WGS) entry which is preliminary data.</text>
</comment>
<proteinExistence type="predicted"/>
<evidence type="ECO:0000313" key="2">
    <source>
        <dbReference type="EMBL" id="KAA6324926.1"/>
    </source>
</evidence>
<dbReference type="AlphaFoldDB" id="A0A5J4QSU8"/>
<gene>
    <name evidence="1" type="ORF">EZS27_025801</name>
    <name evidence="2" type="ORF">EZS27_025804</name>
</gene>
<evidence type="ECO:0000313" key="1">
    <source>
        <dbReference type="EMBL" id="KAA6324923.1"/>
    </source>
</evidence>
<dbReference type="EMBL" id="SNRY01002476">
    <property type="protein sequence ID" value="KAA6324926.1"/>
    <property type="molecule type" value="Genomic_DNA"/>
</dbReference>
<protein>
    <submittedName>
        <fullName evidence="2">Uncharacterized protein</fullName>
    </submittedName>
</protein>